<evidence type="ECO:0000313" key="1">
    <source>
        <dbReference type="EMBL" id="EZG78811.1"/>
    </source>
</evidence>
<organism evidence="1 2">
    <name type="scientific">Gregarina niphandrodes</name>
    <name type="common">Septate eugregarine</name>
    <dbReference type="NCBI Taxonomy" id="110365"/>
    <lineage>
        <taxon>Eukaryota</taxon>
        <taxon>Sar</taxon>
        <taxon>Alveolata</taxon>
        <taxon>Apicomplexa</taxon>
        <taxon>Conoidasida</taxon>
        <taxon>Gregarinasina</taxon>
        <taxon>Eugregarinorida</taxon>
        <taxon>Gregarinidae</taxon>
        <taxon>Gregarina</taxon>
    </lineage>
</organism>
<accession>A0A023BB49</accession>
<gene>
    <name evidence="1" type="ORF">GNI_032110</name>
</gene>
<sequence>MVSHDKYKDRKRYANDAQMLTDFTNFKLQSQFILMKPEYVHYH</sequence>
<evidence type="ECO:0000313" key="2">
    <source>
        <dbReference type="Proteomes" id="UP000019763"/>
    </source>
</evidence>
<dbReference type="GeneID" id="22911311"/>
<name>A0A023BB49_GRENI</name>
<dbReference type="EMBL" id="AFNH02000244">
    <property type="protein sequence ID" value="EZG78811.1"/>
    <property type="molecule type" value="Genomic_DNA"/>
</dbReference>
<dbReference type="AlphaFoldDB" id="A0A023BB49"/>
<dbReference type="RefSeq" id="XP_011129191.1">
    <property type="nucleotide sequence ID" value="XM_011130889.1"/>
</dbReference>
<reference evidence="1" key="1">
    <citation type="submission" date="2013-12" db="EMBL/GenBank/DDBJ databases">
        <authorList>
            <person name="Omoto C.K."/>
            <person name="Sibley D."/>
            <person name="Venepally P."/>
            <person name="Hadjithomas M."/>
            <person name="Karamycheva S."/>
            <person name="Brunk B."/>
            <person name="Roos D."/>
            <person name="Caler E."/>
            <person name="Lorenzi H."/>
        </authorList>
    </citation>
    <scope>NUCLEOTIDE SEQUENCE</scope>
</reference>
<keyword evidence="2" id="KW-1185">Reference proteome</keyword>
<protein>
    <submittedName>
        <fullName evidence="1">Uncharacterized protein</fullName>
    </submittedName>
</protein>
<dbReference type="VEuPathDB" id="CryptoDB:GNI_032110"/>
<proteinExistence type="predicted"/>
<dbReference type="Proteomes" id="UP000019763">
    <property type="component" value="Unassembled WGS sequence"/>
</dbReference>
<comment type="caution">
    <text evidence="1">The sequence shown here is derived from an EMBL/GenBank/DDBJ whole genome shotgun (WGS) entry which is preliminary data.</text>
</comment>